<dbReference type="InterPro" id="IPR038656">
    <property type="entry name" value="Peptidase_G1_sf"/>
</dbReference>
<dbReference type="Pfam" id="PF01828">
    <property type="entry name" value="Peptidase_A4"/>
    <property type="match status" value="1"/>
</dbReference>
<protein>
    <submittedName>
        <fullName evidence="2">Uncharacterized protein</fullName>
    </submittedName>
</protein>
<gene>
    <name evidence="2" type="ORF">PHACADRAFT_196513</name>
</gene>
<dbReference type="Proteomes" id="UP000008370">
    <property type="component" value="Unassembled WGS sequence"/>
</dbReference>
<name>K5W555_PHACS</name>
<accession>K5W555</accession>
<dbReference type="AlphaFoldDB" id="K5W555"/>
<dbReference type="EMBL" id="JH930473">
    <property type="protein sequence ID" value="EKM54079.1"/>
    <property type="molecule type" value="Genomic_DNA"/>
</dbReference>
<keyword evidence="1" id="KW-0732">Signal</keyword>
<organism evidence="2 3">
    <name type="scientific">Phanerochaete carnosa (strain HHB-10118-sp)</name>
    <name type="common">White-rot fungus</name>
    <name type="synonym">Peniophora carnosa</name>
    <dbReference type="NCBI Taxonomy" id="650164"/>
    <lineage>
        <taxon>Eukaryota</taxon>
        <taxon>Fungi</taxon>
        <taxon>Dikarya</taxon>
        <taxon>Basidiomycota</taxon>
        <taxon>Agaricomycotina</taxon>
        <taxon>Agaricomycetes</taxon>
        <taxon>Polyporales</taxon>
        <taxon>Phanerochaetaceae</taxon>
        <taxon>Phanerochaete</taxon>
    </lineage>
</organism>
<dbReference type="GeneID" id="18911158"/>
<dbReference type="InterPro" id="IPR013320">
    <property type="entry name" value="ConA-like_dom_sf"/>
</dbReference>
<reference evidence="2 3" key="1">
    <citation type="journal article" date="2012" name="BMC Genomics">
        <title>Comparative genomics of the white-rot fungi, Phanerochaete carnosa and P. chrysosporium, to elucidate the genetic basis of the distinct wood types they colonize.</title>
        <authorList>
            <person name="Suzuki H."/>
            <person name="MacDonald J."/>
            <person name="Syed K."/>
            <person name="Salamov A."/>
            <person name="Hori C."/>
            <person name="Aerts A."/>
            <person name="Henrissat B."/>
            <person name="Wiebenga A."/>
            <person name="vanKuyk P.A."/>
            <person name="Barry K."/>
            <person name="Lindquist E."/>
            <person name="LaButti K."/>
            <person name="Lapidus A."/>
            <person name="Lucas S."/>
            <person name="Coutinho P."/>
            <person name="Gong Y."/>
            <person name="Samejima M."/>
            <person name="Mahadevan R."/>
            <person name="Abou-Zaid M."/>
            <person name="de Vries R.P."/>
            <person name="Igarashi K."/>
            <person name="Yadav J.S."/>
            <person name="Grigoriev I.V."/>
            <person name="Master E.R."/>
        </authorList>
    </citation>
    <scope>NUCLEOTIDE SEQUENCE [LARGE SCALE GENOMIC DNA]</scope>
    <source>
        <strain evidence="2 3">HHB-10118-sp</strain>
    </source>
</reference>
<dbReference type="PANTHER" id="PTHR37536">
    <property type="entry name" value="PUTATIVE (AFU_ORTHOLOGUE AFUA_3G02970)-RELATED"/>
    <property type="match status" value="1"/>
</dbReference>
<sequence>MYFTLFLVWALAATIAVSRPSPKDRHEVRTFCRSQNTSTTQPEFSTSAGASLNASEGTFTSIVASTVIPYLSVPENQDLSLNYSASFFVGVGVISCENALAAGIGFSLQNGTQTNTASLQVFPATESHKIRGISFSPGDNVTVAVTALNATSGEVVMINQSMNQIVSKTVYTSYICREDVEVIVQQKTVGDSLVPLANFSTIDFTGVYAGTNTDPVNFSSATLLNIRENHTDLTYVSASSLDVAITFL</sequence>
<feature type="chain" id="PRO_5003885338" evidence="1">
    <location>
        <begin position="19"/>
        <end position="248"/>
    </location>
</feature>
<dbReference type="GO" id="GO:0070007">
    <property type="term" value="F:glutamic-type endopeptidase activity"/>
    <property type="evidence" value="ECO:0007669"/>
    <property type="project" value="InterPro"/>
</dbReference>
<feature type="signal peptide" evidence="1">
    <location>
        <begin position="1"/>
        <end position="18"/>
    </location>
</feature>
<dbReference type="OrthoDB" id="2751583at2759"/>
<keyword evidence="3" id="KW-1185">Reference proteome</keyword>
<dbReference type="CDD" id="cd13426">
    <property type="entry name" value="Peptidase_G1"/>
    <property type="match status" value="1"/>
</dbReference>
<dbReference type="PANTHER" id="PTHR37536:SF1">
    <property type="entry name" value="ASPERGILLOPEPSIN, PUTAITVE (AFU_ORTHOLOGUE AFUA_7G01200)"/>
    <property type="match status" value="1"/>
</dbReference>
<dbReference type="SUPFAM" id="SSF49899">
    <property type="entry name" value="Concanavalin A-like lectins/glucanases"/>
    <property type="match status" value="1"/>
</dbReference>
<evidence type="ECO:0000256" key="1">
    <source>
        <dbReference type="SAM" id="SignalP"/>
    </source>
</evidence>
<dbReference type="GO" id="GO:0006508">
    <property type="term" value="P:proteolysis"/>
    <property type="evidence" value="ECO:0007669"/>
    <property type="project" value="InterPro"/>
</dbReference>
<dbReference type="InterPro" id="IPR000250">
    <property type="entry name" value="Peptidase_G1"/>
</dbReference>
<proteinExistence type="predicted"/>
<dbReference type="RefSeq" id="XP_007396781.1">
    <property type="nucleotide sequence ID" value="XM_007396719.1"/>
</dbReference>
<dbReference type="HOGENOM" id="CLU_066466_4_0_1"/>
<dbReference type="Gene3D" id="2.60.120.700">
    <property type="entry name" value="Peptidase G1"/>
    <property type="match status" value="1"/>
</dbReference>
<dbReference type="KEGG" id="pco:PHACADRAFT_196513"/>
<dbReference type="InParanoid" id="K5W555"/>
<evidence type="ECO:0000313" key="3">
    <source>
        <dbReference type="Proteomes" id="UP000008370"/>
    </source>
</evidence>
<evidence type="ECO:0000313" key="2">
    <source>
        <dbReference type="EMBL" id="EKM54079.1"/>
    </source>
</evidence>